<dbReference type="Gene3D" id="3.30.2230.10">
    <property type="entry name" value="DUSP-like"/>
    <property type="match status" value="1"/>
</dbReference>
<feature type="region of interest" description="Disordered" evidence="1">
    <location>
        <begin position="1307"/>
        <end position="1373"/>
    </location>
</feature>
<dbReference type="Gene3D" id="2.30.30.140">
    <property type="match status" value="1"/>
</dbReference>
<dbReference type="InterPro" id="IPR018200">
    <property type="entry name" value="USP_CS"/>
</dbReference>
<dbReference type="InterPro" id="IPR001394">
    <property type="entry name" value="Peptidase_C19_UCH"/>
</dbReference>
<feature type="region of interest" description="Disordered" evidence="1">
    <location>
        <begin position="1"/>
        <end position="47"/>
    </location>
</feature>
<evidence type="ECO:0000259" key="3">
    <source>
        <dbReference type="PROSITE" id="PS51283"/>
    </source>
</evidence>
<feature type="domain" description="USP" evidence="2">
    <location>
        <begin position="1008"/>
        <end position="1952"/>
    </location>
</feature>
<organism evidence="4 5">
    <name type="scientific">Cylindrotheca closterium</name>
    <dbReference type="NCBI Taxonomy" id="2856"/>
    <lineage>
        <taxon>Eukaryota</taxon>
        <taxon>Sar</taxon>
        <taxon>Stramenopiles</taxon>
        <taxon>Ochrophyta</taxon>
        <taxon>Bacillariophyta</taxon>
        <taxon>Bacillariophyceae</taxon>
        <taxon>Bacillariophycidae</taxon>
        <taxon>Bacillariales</taxon>
        <taxon>Bacillariaceae</taxon>
        <taxon>Cylindrotheca</taxon>
    </lineage>
</organism>
<dbReference type="PROSITE" id="PS50235">
    <property type="entry name" value="USP_3"/>
    <property type="match status" value="1"/>
</dbReference>
<feature type="domain" description="DUSP" evidence="3">
    <location>
        <begin position="515"/>
        <end position="641"/>
    </location>
</feature>
<keyword evidence="5" id="KW-1185">Reference proteome</keyword>
<feature type="region of interest" description="Disordered" evidence="1">
    <location>
        <begin position="120"/>
        <end position="140"/>
    </location>
</feature>
<dbReference type="PANTHER" id="PTHR21646:SF46">
    <property type="entry name" value="UBIQUITIN CARBOXYL-TERMINAL HYDROLASE"/>
    <property type="match status" value="1"/>
</dbReference>
<name>A0AAD2CWX3_9STRA</name>
<dbReference type="PROSITE" id="PS00973">
    <property type="entry name" value="USP_2"/>
    <property type="match status" value="1"/>
</dbReference>
<dbReference type="SUPFAM" id="SSF143791">
    <property type="entry name" value="DUSP-like"/>
    <property type="match status" value="1"/>
</dbReference>
<dbReference type="PROSITE" id="PS00972">
    <property type="entry name" value="USP_1"/>
    <property type="match status" value="1"/>
</dbReference>
<comment type="caution">
    <text evidence="4">The sequence shown here is derived from an EMBL/GenBank/DDBJ whole genome shotgun (WGS) entry which is preliminary data.</text>
</comment>
<dbReference type="SUPFAM" id="SSF54160">
    <property type="entry name" value="Chromo domain-like"/>
    <property type="match status" value="1"/>
</dbReference>
<feature type="region of interest" description="Disordered" evidence="1">
    <location>
        <begin position="959"/>
        <end position="994"/>
    </location>
</feature>
<dbReference type="Proteomes" id="UP001295423">
    <property type="component" value="Unassembled WGS sequence"/>
</dbReference>
<dbReference type="EMBL" id="CAKOGP040001224">
    <property type="protein sequence ID" value="CAJ1944543.1"/>
    <property type="molecule type" value="Genomic_DNA"/>
</dbReference>
<dbReference type="GO" id="GO:0004843">
    <property type="term" value="F:cysteine-type deubiquitinase activity"/>
    <property type="evidence" value="ECO:0007669"/>
    <property type="project" value="InterPro"/>
</dbReference>
<dbReference type="InterPro" id="IPR016197">
    <property type="entry name" value="Chromo-like_dom_sf"/>
</dbReference>
<dbReference type="InterPro" id="IPR028889">
    <property type="entry name" value="USP"/>
</dbReference>
<dbReference type="PANTHER" id="PTHR21646">
    <property type="entry name" value="UBIQUITIN CARBOXYL-TERMINAL HYDROLASE"/>
    <property type="match status" value="1"/>
</dbReference>
<dbReference type="SMART" id="SM00695">
    <property type="entry name" value="DUSP"/>
    <property type="match status" value="1"/>
</dbReference>
<evidence type="ECO:0000256" key="1">
    <source>
        <dbReference type="SAM" id="MobiDB-lite"/>
    </source>
</evidence>
<dbReference type="PROSITE" id="PS51283">
    <property type="entry name" value="DUSP"/>
    <property type="match status" value="1"/>
</dbReference>
<protein>
    <recommendedName>
        <fullName evidence="6">Ubiquitinyl hydrolase 1</fullName>
    </recommendedName>
</protein>
<dbReference type="InterPro" id="IPR050185">
    <property type="entry name" value="Ub_carboxyl-term_hydrolase"/>
</dbReference>
<evidence type="ECO:0000313" key="5">
    <source>
        <dbReference type="Proteomes" id="UP001295423"/>
    </source>
</evidence>
<dbReference type="InterPro" id="IPR035927">
    <property type="entry name" value="DUSP-like_sf"/>
</dbReference>
<dbReference type="InterPro" id="IPR006615">
    <property type="entry name" value="Pept_C19_DUSP"/>
</dbReference>
<dbReference type="Pfam" id="PF06337">
    <property type="entry name" value="DUSP"/>
    <property type="match status" value="1"/>
</dbReference>
<dbReference type="Gene3D" id="3.90.70.10">
    <property type="entry name" value="Cysteine proteinases"/>
    <property type="match status" value="2"/>
</dbReference>
<dbReference type="GO" id="GO:0016579">
    <property type="term" value="P:protein deubiquitination"/>
    <property type="evidence" value="ECO:0007669"/>
    <property type="project" value="InterPro"/>
</dbReference>
<dbReference type="InterPro" id="IPR038765">
    <property type="entry name" value="Papain-like_cys_pep_sf"/>
</dbReference>
<feature type="region of interest" description="Disordered" evidence="1">
    <location>
        <begin position="906"/>
        <end position="930"/>
    </location>
</feature>
<accession>A0AAD2CWX3</accession>
<feature type="compositionally biased region" description="Basic and acidic residues" evidence="1">
    <location>
        <begin position="1344"/>
        <end position="1353"/>
    </location>
</feature>
<sequence length="1966" mass="217144">MGCTGSKPVDAIDPDSGEKKVDPATVTNGNGGLMGDMAPTTAPSVNGSIKVAQPSPDIPPPPPGSDDVHWNRLWDSHRTFLLDPADIHATIEDLMARSTNKLSGTEINLIQRKVRKVIRKSGSKDGKKGIPFSKSSGSDEDRLIAERQHLLTSNAIQNILPALAGPAEPTSVTPATSIFLLLLHTHESMWDKVFETAVAETKAAGLSMDVNALQPPTRCPAIPKKTSNNPTDLPAGVSLQSLTFMIGLALRGTRQQRLQLLFYLLLPSKVLSKFLSEHPAGGVPLWLFEVGNETILSVSSLSHYYHYGDAFTPGAGGDYCPSKDTSPLTVNGTDATSFLDVLLSDQEEVNGGTEPKPADPKAALPSKSSFGIRRRSSHNSIETSGEYFLDSTQTEVMDKLHDDKYTFSVEEIVPDVEATLAKMSGEKLPAGAVPMSQFKAWSESALDNSALDAIMHRLFGHGMLPSPALEADLVMNRWIEWQESDCIEWLKLQQNDSLTSSVRKALSLDPAENAETAPTPKRSHRRVFGGLDGFDGRGGLGNGVMYCVEKKWWDSWEAYTGWSWGGESAVRNPDAPKPETLSTEALIDRDQDEIVGGTFGSYELMKSNLVLGQDYVLVPPGVWDVLYEIYGGGPPLPRMVGSGKKDFGSDLASYVTSLAATKDTSEMDLDAVSSGPVNRALKVPKAMQVETHPWILHFHLCDPQQPYRRGDAGPMTVRVMATPDQPLWRLYAEIVGRLPFSAFKVYGNDGRGRARLWKRVEQSGPKDAMSRFGPWTILCKNRFAILPSTSRKEEAGDQYDELKKSWEEFGSGETVQSIGLANGDQVMVECASLNRSGQFMWPREAAAKAGQVRRLADKDTQFRRMLRGLDENGKPLEKPPALVGMVLDAMDSAGRWYQVEVIQVQDVDDTDDDDSMRSDYSGDGPRDSKELLLDFSEHGGHSEWIEIASDRLAAAGRFTVGEDDGSDDGKKGPNGANNNAKGPAQVKKTNQDTDSHGKLCTIPGYGACGLANLGNTCYANSAIQCISYMPLLRAYLLNSQYKSTGELNKDNPLGTGGKLLEEFAELLRVMWSAKLGEKSPNKFKSQLGRCNMQFAGADQQDAQEFLNFMLDALHEDSNRVIKKPYVEGLEDDWVKQTGLSRVGDEAWRRFLRRNRSVMADIAMGQVLNSVTCSSCGFTSRNFDPFNLLSVPFPEVADVIFRVHVVRRANVFNTPWVLNKPKKTAQGGGAARFPFRGDAVHKPPSDHLVVEEYVVAMSRLADSNDLRDEIQERCGIPASHLRLCKAEDVAIKGDDRSVVRQHTQVTPLTDKEGPCSQFARRRGPNGEETNEPPLIVAFESTLRSRPKDKSKEDFSDSEDDYSGASGVEMTDREVSRMEEEVVLYGNSDECRLFDTEPTTVAKAVSRSLWPRTEEDFKLGLRVDAIDHKQHWFPGSIVEILENSGDKDESKDQDGAKTKVRIHFDNFSSKWDEMYTIDHFNEGRVKPLYSHAVPRSRPTEFVCHHRYMDRTKRLSSLFGQTFFVQCQNEWSTARAGAQILAQASRFLKLPQAIKGPVDVDDNGEREAKIQRLYDRTQTVLSDLIDLLIDCDREYIQSSLALGADGKVNPSHQGEKYRNPSFDATGLSASLVKRVNTLLHRLPFEVRVCTAESPLGGTNDEVAFPFSLMRTIGNYMNSRHAVVLQWREPPSDKKATGKNVSYLGAPVMYVPPAVNIDGESAEILEELKAKGATGSSGHNSAGLRLGVCLSEYCKVQDLEDDWACPQCRERRGKQSLDLWRLPDILTIHIKRFNCSARWREKITTKVNFPLSGLDMNTWCHADSPSIQGAGDEANTYDLIGVMNHYGGMTGGHYVATCKATACSREGREEVAHGFNGAGSGKATIVDEDTDGQSGWRIGRQKSEVNFNKLAAVQTGKTTEESAEPLWLQFDDEMVEPIAPRNVVSEMAYVLFYRRRQLTPSNVARYSVLE</sequence>
<proteinExistence type="predicted"/>
<evidence type="ECO:0008006" key="6">
    <source>
        <dbReference type="Google" id="ProtNLM"/>
    </source>
</evidence>
<evidence type="ECO:0000259" key="2">
    <source>
        <dbReference type="PROSITE" id="PS50235"/>
    </source>
</evidence>
<feature type="region of interest" description="Disordered" evidence="1">
    <location>
        <begin position="348"/>
        <end position="369"/>
    </location>
</feature>
<dbReference type="Pfam" id="PF00443">
    <property type="entry name" value="UCH"/>
    <property type="match status" value="1"/>
</dbReference>
<gene>
    <name evidence="4" type="ORF">CYCCA115_LOCUS8940</name>
</gene>
<feature type="compositionally biased region" description="Low complexity" evidence="1">
    <location>
        <begin position="973"/>
        <end position="984"/>
    </location>
</feature>
<reference evidence="4" key="1">
    <citation type="submission" date="2023-08" db="EMBL/GenBank/DDBJ databases">
        <authorList>
            <person name="Audoor S."/>
            <person name="Bilcke G."/>
        </authorList>
    </citation>
    <scope>NUCLEOTIDE SEQUENCE</scope>
</reference>
<evidence type="ECO:0000313" key="4">
    <source>
        <dbReference type="EMBL" id="CAJ1944543.1"/>
    </source>
</evidence>
<dbReference type="SUPFAM" id="SSF54001">
    <property type="entry name" value="Cysteine proteinases"/>
    <property type="match status" value="1"/>
</dbReference>